<comment type="caution">
    <text evidence="1">The sequence shown here is derived from an EMBL/GenBank/DDBJ whole genome shotgun (WGS) entry which is preliminary data.</text>
</comment>
<dbReference type="Proteomes" id="UP000233551">
    <property type="component" value="Unassembled WGS sequence"/>
</dbReference>
<proteinExistence type="predicted"/>
<name>A0A2I0JYJ7_PUNGR</name>
<keyword evidence="2" id="KW-1185">Reference proteome</keyword>
<dbReference type="EMBL" id="PGOL01001040">
    <property type="protein sequence ID" value="PKI61417.1"/>
    <property type="molecule type" value="Genomic_DNA"/>
</dbReference>
<reference evidence="1 2" key="1">
    <citation type="submission" date="2017-11" db="EMBL/GenBank/DDBJ databases">
        <title>De-novo sequencing of pomegranate (Punica granatum L.) genome.</title>
        <authorList>
            <person name="Akparov Z."/>
            <person name="Amiraslanov A."/>
            <person name="Hajiyeva S."/>
            <person name="Abbasov M."/>
            <person name="Kaur K."/>
            <person name="Hamwieh A."/>
            <person name="Solovyev V."/>
            <person name="Salamov A."/>
            <person name="Braich B."/>
            <person name="Kosarev P."/>
            <person name="Mahmoud A."/>
            <person name="Hajiyev E."/>
            <person name="Babayeva S."/>
            <person name="Izzatullayeva V."/>
            <person name="Mammadov A."/>
            <person name="Mammadov A."/>
            <person name="Sharifova S."/>
            <person name="Ojaghi J."/>
            <person name="Eynullazada K."/>
            <person name="Bayramov B."/>
            <person name="Abdulazimova A."/>
            <person name="Shahmuradov I."/>
        </authorList>
    </citation>
    <scope>NUCLEOTIDE SEQUENCE [LARGE SCALE GENOMIC DNA]</scope>
    <source>
        <strain evidence="2">cv. AG2017</strain>
        <tissue evidence="1">Leaf</tissue>
    </source>
</reference>
<protein>
    <submittedName>
        <fullName evidence="1">Uncharacterized protein</fullName>
    </submittedName>
</protein>
<dbReference type="AlphaFoldDB" id="A0A2I0JYJ7"/>
<sequence>MGLWSLEWEMCEYERGGSVPGRPLAEELRKKEPELVWTSAAVQAWLGPTVDEEWPSRKSLMAEERWPGGPPGHELGHVGGHLVDRALQCSNVAFQCDDVGCTISRGRRCLGLRRWDWWRNFSQVCRRSACKGWWWRCMSHGRLIINRHRWSVFLGTSGLVVLRHPQLPTSGISVRRQLWLPVSTRA</sequence>
<evidence type="ECO:0000313" key="1">
    <source>
        <dbReference type="EMBL" id="PKI61417.1"/>
    </source>
</evidence>
<accession>A0A2I0JYJ7</accession>
<organism evidence="1 2">
    <name type="scientific">Punica granatum</name>
    <name type="common">Pomegranate</name>
    <dbReference type="NCBI Taxonomy" id="22663"/>
    <lineage>
        <taxon>Eukaryota</taxon>
        <taxon>Viridiplantae</taxon>
        <taxon>Streptophyta</taxon>
        <taxon>Embryophyta</taxon>
        <taxon>Tracheophyta</taxon>
        <taxon>Spermatophyta</taxon>
        <taxon>Magnoliopsida</taxon>
        <taxon>eudicotyledons</taxon>
        <taxon>Gunneridae</taxon>
        <taxon>Pentapetalae</taxon>
        <taxon>rosids</taxon>
        <taxon>malvids</taxon>
        <taxon>Myrtales</taxon>
        <taxon>Lythraceae</taxon>
        <taxon>Punica</taxon>
    </lineage>
</organism>
<evidence type="ECO:0000313" key="2">
    <source>
        <dbReference type="Proteomes" id="UP000233551"/>
    </source>
</evidence>
<gene>
    <name evidence="1" type="ORF">CRG98_018191</name>
</gene>